<comment type="caution">
    <text evidence="5">The sequence shown here is derived from an EMBL/GenBank/DDBJ whole genome shotgun (WGS) entry which is preliminary data.</text>
</comment>
<reference evidence="5" key="1">
    <citation type="submission" date="2023-01" db="EMBL/GenBank/DDBJ databases">
        <title>Genome assembly of the deep-sea coral Lophelia pertusa.</title>
        <authorList>
            <person name="Herrera S."/>
            <person name="Cordes E."/>
        </authorList>
    </citation>
    <scope>NUCLEOTIDE SEQUENCE</scope>
    <source>
        <strain evidence="5">USNM1676648</strain>
        <tissue evidence="5">Polyp</tissue>
    </source>
</reference>
<dbReference type="SMART" id="SM00237">
    <property type="entry name" value="Calx_beta"/>
    <property type="match status" value="6"/>
</dbReference>
<feature type="domain" description="Calx-beta" evidence="4">
    <location>
        <begin position="871"/>
        <end position="962"/>
    </location>
</feature>
<proteinExistence type="predicted"/>
<dbReference type="Proteomes" id="UP001163046">
    <property type="component" value="Unassembled WGS sequence"/>
</dbReference>
<dbReference type="FunFam" id="2.60.40.2030:FF:000017">
    <property type="entry name" value="Adhesion G protein-coupled receptor V1"/>
    <property type="match status" value="1"/>
</dbReference>
<dbReference type="OrthoDB" id="6021847at2759"/>
<keyword evidence="6" id="KW-1185">Reference proteome</keyword>
<gene>
    <name evidence="5" type="primary">GPR98_5</name>
    <name evidence="5" type="ORF">OS493_024584</name>
</gene>
<keyword evidence="2" id="KW-0677">Repeat</keyword>
<evidence type="ECO:0000256" key="3">
    <source>
        <dbReference type="ARBA" id="ARBA00022837"/>
    </source>
</evidence>
<feature type="domain" description="Calx-beta" evidence="4">
    <location>
        <begin position="624"/>
        <end position="729"/>
    </location>
</feature>
<dbReference type="InterPro" id="IPR026919">
    <property type="entry name" value="ADGRV1"/>
</dbReference>
<dbReference type="InterPro" id="IPR003644">
    <property type="entry name" value="Calx_beta"/>
</dbReference>
<accession>A0A9W9ZZ49</accession>
<dbReference type="PANTHER" id="PTHR46682">
    <property type="entry name" value="ADHESION G-PROTEIN COUPLED RECEPTOR V1"/>
    <property type="match status" value="1"/>
</dbReference>
<evidence type="ECO:0000256" key="1">
    <source>
        <dbReference type="ARBA" id="ARBA00022729"/>
    </source>
</evidence>
<feature type="domain" description="Calx-beta" evidence="4">
    <location>
        <begin position="1685"/>
        <end position="1818"/>
    </location>
</feature>
<keyword evidence="1" id="KW-0732">Signal</keyword>
<dbReference type="SUPFAM" id="SSF141072">
    <property type="entry name" value="CalX-like"/>
    <property type="match status" value="14"/>
</dbReference>
<dbReference type="GO" id="GO:0071277">
    <property type="term" value="P:cellular response to calcium ion"/>
    <property type="evidence" value="ECO:0007669"/>
    <property type="project" value="TreeGrafter"/>
</dbReference>
<evidence type="ECO:0000313" key="6">
    <source>
        <dbReference type="Proteomes" id="UP001163046"/>
    </source>
</evidence>
<dbReference type="EMBL" id="MU825415">
    <property type="protein sequence ID" value="KAJ7390547.1"/>
    <property type="molecule type" value="Genomic_DNA"/>
</dbReference>
<dbReference type="GO" id="GO:0004930">
    <property type="term" value="F:G protein-coupled receptor activity"/>
    <property type="evidence" value="ECO:0007669"/>
    <property type="project" value="InterPro"/>
</dbReference>
<dbReference type="Pfam" id="PF03736">
    <property type="entry name" value="EPTP"/>
    <property type="match status" value="1"/>
</dbReference>
<feature type="domain" description="Calx-beta" evidence="4">
    <location>
        <begin position="974"/>
        <end position="1074"/>
    </location>
</feature>
<dbReference type="PANTHER" id="PTHR46682:SF1">
    <property type="entry name" value="ADHESION G-PROTEIN COUPLED RECEPTOR V1"/>
    <property type="match status" value="1"/>
</dbReference>
<evidence type="ECO:0000259" key="4">
    <source>
        <dbReference type="SMART" id="SM00237"/>
    </source>
</evidence>
<dbReference type="InterPro" id="IPR005492">
    <property type="entry name" value="EPTP"/>
</dbReference>
<protein>
    <submittedName>
        <fullName evidence="5">Maintenance of organ identity</fullName>
    </submittedName>
</protein>
<dbReference type="PROSITE" id="PS50912">
    <property type="entry name" value="EAR"/>
    <property type="match status" value="1"/>
</dbReference>
<sequence length="2370" mass="257005">MDNAGQTYISSQVYKLQGGTFVAQNVNLDNTRSASGLAVFENAGTLKLAIAFFNDSASSQSFQTKSPIYEWRTSSNSFILLQEVDTDGPVGVEYFEHKGGQYLVFANSKSSVEIYRWNGNRFNSVQVLPTSYVQSAKPYVAQGNAYLVTVEKGGHLNVYVWDDVSKFTLQMNTTLENAQSASPVVINDPVAGEMTGFAVAMSGKGLSPILHPVNLSSQADFIPRQGQLIFENGQKELELDFTILPDTIPERDEAFTVRIFNASGKAIVSSQKQELTINILSNDDAYGRIGFASSSLLKVHPETADDSVVTFEVIREYGSLGRVVAQWNVSGNFSDGDLSPLSGELVFEDGQTSRNISITVHKDMVPELVEVAYVRLQSLTQTGSSDVNRGAVLNTARVTAMLIIPANDDPHGMISWKNTLVISQEDGPKNTTLSVHIMRRYGLIGDIVVSYETVQLLSVTHGDDRVGLPGVDYKAVRSTVEIPAGQNSTQITLDVAHYDSTVIKTIFQVNLTAVTLKQGVLIINSPRIDPNSRLLEVVIAQPNLTTGELNFDVSALLDPETRTIQIEEYVGRLNITVQRTNGVSGDVGFRINITNDDVSEIEEGFYIQMSRPLGGVLIGPESKVDVIIKPNDDPYGRFGFTKAISEGINVVQEGATLQLAVKRERGTFRDVHVSWRLTPSGGIVNASSQIYPMNGSLTFKQGVTSQFITLHALDDSVAEEGQTFTCELVSVNSGGKLDPALVQATVHIPANDKVEGVVSIDPSTRDIIAGEPVQGHDGVFVIRLLRRVGQSGNAQVTWAITIKSPGDAPSLVNTFNASSGSVDMPDGVDTVMLPIKVKDDVTAEELAEYTFALTGSTLTTLDPAQSARRAQITVVASDDPYGIIEFQSASMQNVSEDVGFVNLTVVRNGGSIGELLVNYSVSSTTAIKGADYESFGSVLNFADKEDQKAIHNYSIVGGLPLNMRPKINPVKNKVMINIDENDDARGIIRFTQSTKLIREESGAAVLQLVREGGSLGAVDVIFSVLNGTAILGEDFSESRGTVRFSNGQTSSFINITIIDDNVPEQRDYFTVTLDSVTGGAKLASPTTVTVTIETSDDPGGLFGFVNGSQLSLVNPSKSTDLRFVIQREGGAEGEVEVSWKLIRVHPPCDSCTLPDDFEGPTDGSSVFPDRGIGATRTVKLRVKPFLGFDEPEERFVLTIYKASGNGSIDGLSSNITITIAKHGFPNGVFKFQSTATKTFDEPASGVDSQAFTVRRTNGTQGTVNVKWEITSPAGSLGSRGLTSTSGTVTFAPREFLKNILVEIKADDVPELEVVYKLQIVSVDGGADLDRSASNVTFKIRANDDPHGVFKLQQGAQKIRVTGNSREFQFTVVREKGTFGAVDVQYEVQHSVWYPQEMKGSVTVPDKQSQASTSIALTAFLRLGSKFTITLTGVRYSDSQVPATSIAPKLSSSSPSDTSESVDVSEDAANAVFTFASESLRLAVDFDNTVPSITVIREGLFGSTTVNIRSGSPPGTFDGFAAGKVLPDTKLLSFTGSKINDSFSVQVQPMLVPDKKLVYSLYLASAHTPGDLPGGANVTSGASRTVVIEYSGVVVVAPDTQQLVAIEDGTVKCKVVRQFSVLGSVTVHYSFLGSPDSVNMADGEFSKEFDVKVDGNSNPQKDRVLFLNLTSVTGTGSPRLGLNKTARITIKDNDDPQGVLSFRNTRITVPENATSGKSRMVELDIQRTKGTFGDVSVLVRTVGGGERWSPILQSLKVAIAGKSGEKNATVGFDYVELSRRVNFPAQEPIPVNGQVRKVQLEIKDDELPEPDEQVLVYLTDATGGARIATDSDTGLQSWATVTIQGNDLMNGEIGFVPGSQTATIDEDGSRKAVLEVQRTKATFGEVQAPIVVGDDCPPGCLPDSVVVSWSVRESAFRGEVEAAEGRITFASGVRQRDLEIRLKNDEKPERAGTFHVDLTEIVSGNQALINSQFRSATINVLKSDYPDGTIAFSQDATYTDKTSTEVRLKVIREYGKDNDVTVYYKARDLTERFTTKPGLQTSQAFAGEDYEKPTAVSVRFAKGESSQFITITLTPREASSTKYPKAFEVVLLNATAGAQIKGYNTSLVTISDDKETTNFLRLRASAFQTPLSDADINKILSDLQSSIKTPLDEDRLKLTIDTIDHILKYKKSLPNLQNRTLQDTSKQTLMNIFDELLNPSRDDTRGQDELSNVFTTFAFSLLYGLPCEGEQASYQSLQGIRATVKGFRRTPVQLNELQIKSAGGKDYFQYPSNFYSTSSSSAECRDVHFIDYQTAHWFNKPGQPPVINEKVLSTSPSDSSSTISSENPVTYRIYSDKKRVTPKGADCVYWILLRQLGPKKAALKRAIKMIM</sequence>
<dbReference type="GO" id="GO:0010855">
    <property type="term" value="F:adenylate cyclase inhibitor activity"/>
    <property type="evidence" value="ECO:0007669"/>
    <property type="project" value="TreeGrafter"/>
</dbReference>
<dbReference type="Gene3D" id="2.60.40.2030">
    <property type="match status" value="13"/>
</dbReference>
<evidence type="ECO:0000313" key="5">
    <source>
        <dbReference type="EMBL" id="KAJ7390547.1"/>
    </source>
</evidence>
<keyword evidence="3" id="KW-0106">Calcium</keyword>
<evidence type="ECO:0000256" key="2">
    <source>
        <dbReference type="ARBA" id="ARBA00022737"/>
    </source>
</evidence>
<organism evidence="5 6">
    <name type="scientific">Desmophyllum pertusum</name>
    <dbReference type="NCBI Taxonomy" id="174260"/>
    <lineage>
        <taxon>Eukaryota</taxon>
        <taxon>Metazoa</taxon>
        <taxon>Cnidaria</taxon>
        <taxon>Anthozoa</taxon>
        <taxon>Hexacorallia</taxon>
        <taxon>Scleractinia</taxon>
        <taxon>Caryophylliina</taxon>
        <taxon>Caryophylliidae</taxon>
        <taxon>Desmophyllum</taxon>
    </lineage>
</organism>
<dbReference type="GO" id="GO:0001965">
    <property type="term" value="F:G-protein alpha-subunit binding"/>
    <property type="evidence" value="ECO:0007669"/>
    <property type="project" value="TreeGrafter"/>
</dbReference>
<dbReference type="GO" id="GO:0005737">
    <property type="term" value="C:cytoplasm"/>
    <property type="evidence" value="ECO:0007669"/>
    <property type="project" value="TreeGrafter"/>
</dbReference>
<dbReference type="InterPro" id="IPR038081">
    <property type="entry name" value="CalX-like_sf"/>
</dbReference>
<feature type="domain" description="Calx-beta" evidence="4">
    <location>
        <begin position="155"/>
        <end position="260"/>
    </location>
</feature>
<name>A0A9W9ZZ49_9CNID</name>
<dbReference type="InterPro" id="IPR009039">
    <property type="entry name" value="EAR"/>
</dbReference>
<dbReference type="Pfam" id="PF03160">
    <property type="entry name" value="Calx-beta"/>
    <property type="match status" value="10"/>
</dbReference>
<dbReference type="GO" id="GO:0016020">
    <property type="term" value="C:membrane"/>
    <property type="evidence" value="ECO:0007669"/>
    <property type="project" value="InterPro"/>
</dbReference>
<feature type="domain" description="Calx-beta" evidence="4">
    <location>
        <begin position="275"/>
        <end position="377"/>
    </location>
</feature>